<name>A0ABR2MD66_9ASPA</name>
<comment type="caution">
    <text evidence="1">The sequence shown here is derived from an EMBL/GenBank/DDBJ whole genome shotgun (WGS) entry which is preliminary data.</text>
</comment>
<evidence type="ECO:0000313" key="1">
    <source>
        <dbReference type="EMBL" id="KAK8962132.1"/>
    </source>
</evidence>
<sequence>MDISVKKLGARNQHDVEVFEWFKMHVIESELDTSIGHHNLVSYIYFIFEELLFI</sequence>
<evidence type="ECO:0000313" key="2">
    <source>
        <dbReference type="Proteomes" id="UP001412067"/>
    </source>
</evidence>
<protein>
    <submittedName>
        <fullName evidence="1">Uncharacterized protein</fullName>
    </submittedName>
</protein>
<gene>
    <name evidence="1" type="ORF">KSP40_PGU012603</name>
</gene>
<accession>A0ABR2MD66</accession>
<organism evidence="1 2">
    <name type="scientific">Platanthera guangdongensis</name>
    <dbReference type="NCBI Taxonomy" id="2320717"/>
    <lineage>
        <taxon>Eukaryota</taxon>
        <taxon>Viridiplantae</taxon>
        <taxon>Streptophyta</taxon>
        <taxon>Embryophyta</taxon>
        <taxon>Tracheophyta</taxon>
        <taxon>Spermatophyta</taxon>
        <taxon>Magnoliopsida</taxon>
        <taxon>Liliopsida</taxon>
        <taxon>Asparagales</taxon>
        <taxon>Orchidaceae</taxon>
        <taxon>Orchidoideae</taxon>
        <taxon>Orchideae</taxon>
        <taxon>Orchidinae</taxon>
        <taxon>Platanthera</taxon>
    </lineage>
</organism>
<dbReference type="Proteomes" id="UP001412067">
    <property type="component" value="Unassembled WGS sequence"/>
</dbReference>
<proteinExistence type="predicted"/>
<dbReference type="EMBL" id="JBBWWR010000008">
    <property type="protein sequence ID" value="KAK8962132.1"/>
    <property type="molecule type" value="Genomic_DNA"/>
</dbReference>
<reference evidence="1 2" key="1">
    <citation type="journal article" date="2022" name="Nat. Plants">
        <title>Genomes of leafy and leafless Platanthera orchids illuminate the evolution of mycoheterotrophy.</title>
        <authorList>
            <person name="Li M.H."/>
            <person name="Liu K.W."/>
            <person name="Li Z."/>
            <person name="Lu H.C."/>
            <person name="Ye Q.L."/>
            <person name="Zhang D."/>
            <person name="Wang J.Y."/>
            <person name="Li Y.F."/>
            <person name="Zhong Z.M."/>
            <person name="Liu X."/>
            <person name="Yu X."/>
            <person name="Liu D.K."/>
            <person name="Tu X.D."/>
            <person name="Liu B."/>
            <person name="Hao Y."/>
            <person name="Liao X.Y."/>
            <person name="Jiang Y.T."/>
            <person name="Sun W.H."/>
            <person name="Chen J."/>
            <person name="Chen Y.Q."/>
            <person name="Ai Y."/>
            <person name="Zhai J.W."/>
            <person name="Wu S.S."/>
            <person name="Zhou Z."/>
            <person name="Hsiao Y.Y."/>
            <person name="Wu W.L."/>
            <person name="Chen Y.Y."/>
            <person name="Lin Y.F."/>
            <person name="Hsu J.L."/>
            <person name="Li C.Y."/>
            <person name="Wang Z.W."/>
            <person name="Zhao X."/>
            <person name="Zhong W.Y."/>
            <person name="Ma X.K."/>
            <person name="Ma L."/>
            <person name="Huang J."/>
            <person name="Chen G.Z."/>
            <person name="Huang M.Z."/>
            <person name="Huang L."/>
            <person name="Peng D.H."/>
            <person name="Luo Y.B."/>
            <person name="Zou S.Q."/>
            <person name="Chen S.P."/>
            <person name="Lan S."/>
            <person name="Tsai W.C."/>
            <person name="Van de Peer Y."/>
            <person name="Liu Z.J."/>
        </authorList>
    </citation>
    <scope>NUCLEOTIDE SEQUENCE [LARGE SCALE GENOMIC DNA]</scope>
    <source>
        <strain evidence="1">Lor288</strain>
    </source>
</reference>
<keyword evidence="2" id="KW-1185">Reference proteome</keyword>